<sequence>MILRFSASEVLTLVEHARQHPACKPTFEHISNPAFWKAGAKPNESGFIVPSGIDTAKIPTTLQFVVGYGVYLYSSSTTPLLDDNAILDAPGDTPHLKVYAEGCRPSGDIDQLTDTLEEMGTNDFQASLPIEMFHDELFQRDTIYLAFSRWSIRLVGSDEVSETF</sequence>
<reference evidence="1" key="1">
    <citation type="submission" date="2018-01" db="EMBL/GenBank/DDBJ databases">
        <authorList>
            <person name="Yu X.-D."/>
        </authorList>
    </citation>
    <scope>NUCLEOTIDE SEQUENCE</scope>
    <source>
        <strain evidence="1">ZX-21</strain>
    </source>
</reference>
<accession>A0A2S4HKE1</accession>
<evidence type="ECO:0000313" key="2">
    <source>
        <dbReference type="Proteomes" id="UP000237222"/>
    </source>
</evidence>
<protein>
    <submittedName>
        <fullName evidence="1">Uncharacterized protein</fullName>
    </submittedName>
</protein>
<name>A0A2S4HKE1_9GAMM</name>
<dbReference type="OrthoDB" id="9864128at2"/>
<evidence type="ECO:0000313" key="1">
    <source>
        <dbReference type="EMBL" id="POP54462.1"/>
    </source>
</evidence>
<dbReference type="AlphaFoldDB" id="A0A2S4HKE1"/>
<dbReference type="Proteomes" id="UP000237222">
    <property type="component" value="Unassembled WGS sequence"/>
</dbReference>
<comment type="caution">
    <text evidence="1">The sequence shown here is derived from an EMBL/GenBank/DDBJ whole genome shotgun (WGS) entry which is preliminary data.</text>
</comment>
<dbReference type="RefSeq" id="WP_103682704.1">
    <property type="nucleotide sequence ID" value="NZ_PQGG01000005.1"/>
</dbReference>
<proteinExistence type="predicted"/>
<dbReference type="EMBL" id="PQGG01000005">
    <property type="protein sequence ID" value="POP54462.1"/>
    <property type="molecule type" value="Genomic_DNA"/>
</dbReference>
<gene>
    <name evidence="1" type="ORF">C0068_01365</name>
</gene>
<organism evidence="1 2">
    <name type="scientific">Zhongshania marina</name>
    <dbReference type="NCBI Taxonomy" id="2304603"/>
    <lineage>
        <taxon>Bacteria</taxon>
        <taxon>Pseudomonadati</taxon>
        <taxon>Pseudomonadota</taxon>
        <taxon>Gammaproteobacteria</taxon>
        <taxon>Cellvibrionales</taxon>
        <taxon>Spongiibacteraceae</taxon>
        <taxon>Zhongshania</taxon>
    </lineage>
</organism>